<dbReference type="Pfam" id="PF07833">
    <property type="entry name" value="Cu_amine_oxidN1"/>
    <property type="match status" value="1"/>
</dbReference>
<name>A0AAW7ZEC9_9FIRM</name>
<gene>
    <name evidence="3" type="ORF">P6N53_10315</name>
</gene>
<reference evidence="3" key="2">
    <citation type="submission" date="2023-03" db="EMBL/GenBank/DDBJ databases">
        <authorList>
            <person name="Zhang Z."/>
        </authorList>
    </citation>
    <scope>NUCLEOTIDE SEQUENCE</scope>
    <source>
        <strain evidence="3">DSA</strain>
    </source>
</reference>
<protein>
    <submittedName>
        <fullName evidence="3">Stalk domain-containing protein</fullName>
    </submittedName>
</protein>
<dbReference type="Gene3D" id="3.30.457.10">
    <property type="entry name" value="Copper amine oxidase-like, N-terminal domain"/>
    <property type="match status" value="1"/>
</dbReference>
<evidence type="ECO:0000256" key="1">
    <source>
        <dbReference type="SAM" id="SignalP"/>
    </source>
</evidence>
<dbReference type="SUPFAM" id="SSF55383">
    <property type="entry name" value="Copper amine oxidase, domain N"/>
    <property type="match status" value="1"/>
</dbReference>
<proteinExistence type="predicted"/>
<dbReference type="EMBL" id="JARPTC010000014">
    <property type="protein sequence ID" value="MDO7787614.1"/>
    <property type="molecule type" value="Genomic_DNA"/>
</dbReference>
<accession>A0AAW7ZEC9</accession>
<feature type="chain" id="PRO_5043499472" evidence="1">
    <location>
        <begin position="24"/>
        <end position="340"/>
    </location>
</feature>
<organism evidence="3 4">
    <name type="scientific">Desulforamulus aquiferis</name>
    <dbReference type="NCBI Taxonomy" id="1397668"/>
    <lineage>
        <taxon>Bacteria</taxon>
        <taxon>Bacillati</taxon>
        <taxon>Bacillota</taxon>
        <taxon>Clostridia</taxon>
        <taxon>Eubacteriales</taxon>
        <taxon>Peptococcaceae</taxon>
        <taxon>Desulforamulus</taxon>
    </lineage>
</organism>
<evidence type="ECO:0000259" key="2">
    <source>
        <dbReference type="Pfam" id="PF07833"/>
    </source>
</evidence>
<dbReference type="InterPro" id="IPR012854">
    <property type="entry name" value="Cu_amine_oxidase-like_N"/>
</dbReference>
<keyword evidence="4" id="KW-1185">Reference proteome</keyword>
<evidence type="ECO:0000313" key="4">
    <source>
        <dbReference type="Proteomes" id="UP001172911"/>
    </source>
</evidence>
<dbReference type="RefSeq" id="WP_304542782.1">
    <property type="nucleotide sequence ID" value="NZ_JARPTC010000014.1"/>
</dbReference>
<evidence type="ECO:0000313" key="3">
    <source>
        <dbReference type="EMBL" id="MDO7787614.1"/>
    </source>
</evidence>
<keyword evidence="1" id="KW-0732">Signal</keyword>
<feature type="domain" description="Copper amine oxidase-like N-terminal" evidence="2">
    <location>
        <begin position="239"/>
        <end position="336"/>
    </location>
</feature>
<feature type="signal peptide" evidence="1">
    <location>
        <begin position="1"/>
        <end position="23"/>
    </location>
</feature>
<dbReference type="Proteomes" id="UP001172911">
    <property type="component" value="Unassembled WGS sequence"/>
</dbReference>
<reference evidence="3" key="1">
    <citation type="journal article" date="2023" name="J. Hazard. Mater.">
        <title>Anaerobic biodegradation of pyrene and benzo[a]pyrene by a new sulfate-reducing Desulforamulus aquiferis strain DSA.</title>
        <authorList>
            <person name="Zhang Z."/>
            <person name="Sun J."/>
            <person name="Gong X."/>
            <person name="Wang C."/>
            <person name="Wang H."/>
        </authorList>
    </citation>
    <scope>NUCLEOTIDE SEQUENCE</scope>
    <source>
        <strain evidence="3">DSA</strain>
    </source>
</reference>
<comment type="caution">
    <text evidence="3">The sequence shown here is derived from an EMBL/GenBank/DDBJ whole genome shotgun (WGS) entry which is preliminary data.</text>
</comment>
<dbReference type="InterPro" id="IPR036582">
    <property type="entry name" value="Mao_N_sf"/>
</dbReference>
<dbReference type="AlphaFoldDB" id="A0AAW7ZEC9"/>
<sequence length="340" mass="37903">MKKLALVLCLFISTVFFPGTSFADSPITSTDFFKAYLNVDIVSRAADIKIVDTEIATYLASPDHPIDTKAAVINAIGWDANAKNNADRYANIVYGKSVNELNLETLSGEELFNIGYLMAMDNYFDTAKASDLLQRAKAKLSNSFTVSIVAAIVASQQLISQHGQWPDIWEPAGIVFNNQRLQRDLRPEAGRIIFDYMSLYSEEPVLNPYLDKNKIVLRIGSPVIVVNEKTYQLDTGSQITPELTANRAFLPISPLIKMLGGIISWDGTEQKVTIVLDSQQIELWIGEKTALVNGENIELDSEPYISNMKTMLPLRFIIENLGFEVDWKGEKGEIIITANR</sequence>